<dbReference type="PANTHER" id="PTHR42940:SF3">
    <property type="entry name" value="ALCOHOL DEHYDROGENASE 1-RELATED"/>
    <property type="match status" value="1"/>
</dbReference>
<evidence type="ECO:0000313" key="11">
    <source>
        <dbReference type="Proteomes" id="UP000001635"/>
    </source>
</evidence>
<comment type="cofactor">
    <cofactor evidence="1">
        <name>Zn(2+)</name>
        <dbReference type="ChEBI" id="CHEBI:29105"/>
    </cofactor>
</comment>
<dbReference type="EMBL" id="CP002955">
    <property type="protein sequence ID" value="AEL24081.1"/>
    <property type="molecule type" value="Genomic_DNA"/>
</dbReference>
<dbReference type="OrthoDB" id="9787435at2"/>
<dbReference type="GO" id="GO:0005737">
    <property type="term" value="C:cytoplasm"/>
    <property type="evidence" value="ECO:0007669"/>
    <property type="project" value="TreeGrafter"/>
</dbReference>
<dbReference type="SUPFAM" id="SSF50129">
    <property type="entry name" value="GroES-like"/>
    <property type="match status" value="1"/>
</dbReference>
<organism evidence="10 11">
    <name type="scientific">Cyclobacterium marinum (strain ATCC 25205 / DSM 745 / LMG 13164 / NCIMB 1802)</name>
    <name type="common">Flectobacillus marinus</name>
    <dbReference type="NCBI Taxonomy" id="880070"/>
    <lineage>
        <taxon>Bacteria</taxon>
        <taxon>Pseudomonadati</taxon>
        <taxon>Bacteroidota</taxon>
        <taxon>Cytophagia</taxon>
        <taxon>Cytophagales</taxon>
        <taxon>Cyclobacteriaceae</taxon>
        <taxon>Cyclobacterium</taxon>
    </lineage>
</organism>
<evidence type="ECO:0000259" key="8">
    <source>
        <dbReference type="Pfam" id="PF00107"/>
    </source>
</evidence>
<evidence type="ECO:0000313" key="10">
    <source>
        <dbReference type="EMBL" id="AEL24081.1"/>
    </source>
</evidence>
<dbReference type="KEGG" id="cmr:Cycma_0301"/>
<dbReference type="InterPro" id="IPR036291">
    <property type="entry name" value="NAD(P)-bd_dom_sf"/>
</dbReference>
<accession>G0IU86</accession>
<dbReference type="eggNOG" id="COG1063">
    <property type="taxonomic scope" value="Bacteria"/>
</dbReference>
<evidence type="ECO:0000256" key="2">
    <source>
        <dbReference type="ARBA" id="ARBA00008072"/>
    </source>
</evidence>
<dbReference type="GO" id="GO:0004022">
    <property type="term" value="F:alcohol dehydrogenase (NAD+) activity"/>
    <property type="evidence" value="ECO:0007669"/>
    <property type="project" value="UniProtKB-EC"/>
</dbReference>
<dbReference type="HOGENOM" id="CLU_026673_11_0_10"/>
<evidence type="ECO:0000259" key="9">
    <source>
        <dbReference type="Pfam" id="PF08240"/>
    </source>
</evidence>
<evidence type="ECO:0000256" key="4">
    <source>
        <dbReference type="ARBA" id="ARBA00022723"/>
    </source>
</evidence>
<protein>
    <recommendedName>
        <fullName evidence="3">alcohol dehydrogenase</fullName>
        <ecNumber evidence="3">1.1.1.1</ecNumber>
    </recommendedName>
</protein>
<comment type="similarity">
    <text evidence="2">Belongs to the zinc-containing alcohol dehydrogenase family.</text>
</comment>
<dbReference type="AlphaFoldDB" id="G0IU86"/>
<proteinExistence type="inferred from homology"/>
<dbReference type="RefSeq" id="WP_014018380.1">
    <property type="nucleotide sequence ID" value="NC_015914.1"/>
</dbReference>
<dbReference type="Gene3D" id="3.40.50.720">
    <property type="entry name" value="NAD(P)-binding Rossmann-like Domain"/>
    <property type="match status" value="1"/>
</dbReference>
<evidence type="ECO:0000256" key="5">
    <source>
        <dbReference type="ARBA" id="ARBA00022833"/>
    </source>
</evidence>
<gene>
    <name evidence="10" type="ordered locus">Cycma_0301</name>
</gene>
<dbReference type="Pfam" id="PF08240">
    <property type="entry name" value="ADH_N"/>
    <property type="match status" value="1"/>
</dbReference>
<feature type="domain" description="Alcohol dehydrogenase-like C-terminal" evidence="8">
    <location>
        <begin position="191"/>
        <end position="317"/>
    </location>
</feature>
<sequence>MEKVAIAKVFIEPESPFITRSVAFPSLAEGELLVKIDFSTICTSDLHSFFGRRHACSHSVLGHEIIGIIEKMSTKDMYDYYGNQLNIGDSITWTIYAHDPDSINAKKGYPQKSEALYKYGHEQMNDTYQLNGGFASHCHLRKNTTLFKLPKNLSNLEAAPLNCTHATIAGALRLAGDLNNKNILVNGVGMLGLSACAMAKEEGAKNVWSQDIDSKKATNSLKFGAKKTFIYGEGEISPAVNAEGGIDVIIETSGNPEAIEYCLKLLGIGGTLVLVGSVFSQRDLTINGEYLVRNLLTIKGLHNYIPEDLATAINFMEKAHLKYPFESLVGKTFSLQELDEAFATAQNGGYYRIGILP</sequence>
<dbReference type="PANTHER" id="PTHR42940">
    <property type="entry name" value="ALCOHOL DEHYDROGENASE 1-RELATED"/>
    <property type="match status" value="1"/>
</dbReference>
<dbReference type="SUPFAM" id="SSF51735">
    <property type="entry name" value="NAD(P)-binding Rossmann-fold domains"/>
    <property type="match status" value="1"/>
</dbReference>
<dbReference type="Pfam" id="PF00107">
    <property type="entry name" value="ADH_zinc_N"/>
    <property type="match status" value="1"/>
</dbReference>
<keyword evidence="7" id="KW-0520">NAD</keyword>
<evidence type="ECO:0000256" key="7">
    <source>
        <dbReference type="ARBA" id="ARBA00023027"/>
    </source>
</evidence>
<dbReference type="STRING" id="880070.Cycma_0301"/>
<dbReference type="EC" id="1.1.1.1" evidence="3"/>
<evidence type="ECO:0000256" key="3">
    <source>
        <dbReference type="ARBA" id="ARBA00013190"/>
    </source>
</evidence>
<keyword evidence="5" id="KW-0862">Zinc</keyword>
<keyword evidence="6" id="KW-0560">Oxidoreductase</keyword>
<evidence type="ECO:0000256" key="1">
    <source>
        <dbReference type="ARBA" id="ARBA00001947"/>
    </source>
</evidence>
<dbReference type="Gene3D" id="3.90.180.10">
    <property type="entry name" value="Medium-chain alcohol dehydrogenases, catalytic domain"/>
    <property type="match status" value="1"/>
</dbReference>
<evidence type="ECO:0000256" key="6">
    <source>
        <dbReference type="ARBA" id="ARBA00023002"/>
    </source>
</evidence>
<dbReference type="Proteomes" id="UP000001635">
    <property type="component" value="Chromosome"/>
</dbReference>
<dbReference type="GO" id="GO:0046872">
    <property type="term" value="F:metal ion binding"/>
    <property type="evidence" value="ECO:0007669"/>
    <property type="project" value="UniProtKB-KW"/>
</dbReference>
<dbReference type="InterPro" id="IPR013149">
    <property type="entry name" value="ADH-like_C"/>
</dbReference>
<dbReference type="InterPro" id="IPR011032">
    <property type="entry name" value="GroES-like_sf"/>
</dbReference>
<keyword evidence="4" id="KW-0479">Metal-binding</keyword>
<dbReference type="InterPro" id="IPR013154">
    <property type="entry name" value="ADH-like_N"/>
</dbReference>
<keyword evidence="11" id="KW-1185">Reference proteome</keyword>
<reference evidence="11" key="1">
    <citation type="submission" date="2011-07" db="EMBL/GenBank/DDBJ databases">
        <title>The complete genome of Cyclobacterium marinum DSM 745.</title>
        <authorList>
            <person name="Lucas S."/>
            <person name="Han J."/>
            <person name="Lapidus A."/>
            <person name="Bruce D."/>
            <person name="Goodwin L."/>
            <person name="Pitluck S."/>
            <person name="Peters L."/>
            <person name="Kyrpides N."/>
            <person name="Mavromatis K."/>
            <person name="Ivanova N."/>
            <person name="Ovchinnikova G."/>
            <person name="Chertkov O."/>
            <person name="Detter J.C."/>
            <person name="Tapia R."/>
            <person name="Han C."/>
            <person name="Land M."/>
            <person name="Hauser L."/>
            <person name="Markowitz V."/>
            <person name="Cheng J.-F."/>
            <person name="Hugenholtz P."/>
            <person name="Woyke T."/>
            <person name="Wu D."/>
            <person name="Tindall B."/>
            <person name="Schuetze A."/>
            <person name="Brambilla E."/>
            <person name="Klenk H.-P."/>
            <person name="Eisen J.A."/>
        </authorList>
    </citation>
    <scope>NUCLEOTIDE SEQUENCE [LARGE SCALE GENOMIC DNA]</scope>
    <source>
        <strain evidence="11">ATCC 25205 / DSM 745 / LMG 13164 / NCIMB 1802</strain>
    </source>
</reference>
<name>G0IU86_CYCMS</name>
<feature type="domain" description="Alcohol dehydrogenase-like N-terminal" evidence="9">
    <location>
        <begin position="29"/>
        <end position="150"/>
    </location>
</feature>